<dbReference type="EMBL" id="FXAY01000001">
    <property type="protein sequence ID" value="SMG09190.1"/>
    <property type="molecule type" value="Genomic_DNA"/>
</dbReference>
<dbReference type="RefSeq" id="WP_085482034.1">
    <property type="nucleotide sequence ID" value="NZ_FXAY01000001.1"/>
</dbReference>
<dbReference type="InterPro" id="IPR023833">
    <property type="entry name" value="Signal_pept_SipW-depend-type"/>
</dbReference>
<evidence type="ECO:0000313" key="1">
    <source>
        <dbReference type="EMBL" id="SMG09190.1"/>
    </source>
</evidence>
<dbReference type="OrthoDB" id="4466954at2"/>
<name>A0A1X7I435_9MICO</name>
<accession>A0A1X7I435</accession>
<protein>
    <submittedName>
        <fullName evidence="1">Alternate signal-mediated exported protein, RER_14450 family</fullName>
    </submittedName>
</protein>
<keyword evidence="2" id="KW-1185">Reference proteome</keyword>
<dbReference type="STRING" id="150121.SAMN06296010_0165"/>
<gene>
    <name evidence="1" type="ORF">SAMN06296010_0165</name>
</gene>
<dbReference type="AlphaFoldDB" id="A0A1X7I435"/>
<dbReference type="NCBIfam" id="TIGR04088">
    <property type="entry name" value="cognate_SipW"/>
    <property type="match status" value="1"/>
</dbReference>
<dbReference type="InterPro" id="IPR024006">
    <property type="entry name" value="Alt_signal_exp_actinobact"/>
</dbReference>
<dbReference type="Proteomes" id="UP000193244">
    <property type="component" value="Unassembled WGS sequence"/>
</dbReference>
<sequence length="190" mass="18697">MNKILKGTIAGAAGITLLLGGASTFALWNDSASASGGTIVAGDLAVASGSTAPTWSINGGTPQADLTGFVAVPGDVITYTKVMSITAKGDALRANLTVDPASIKPVSSKAPADVALANYLTANAVLTATGAGISTGSAPYTITPGESGVAQDVTVSVTITFPKSTTPGFENNTQAGSVNLEALAVTLNQI</sequence>
<organism evidence="1 2">
    <name type="scientific">Agreia pratensis</name>
    <dbReference type="NCBI Taxonomy" id="150121"/>
    <lineage>
        <taxon>Bacteria</taxon>
        <taxon>Bacillati</taxon>
        <taxon>Actinomycetota</taxon>
        <taxon>Actinomycetes</taxon>
        <taxon>Micrococcales</taxon>
        <taxon>Microbacteriaceae</taxon>
        <taxon>Agreia</taxon>
    </lineage>
</organism>
<reference evidence="2" key="1">
    <citation type="submission" date="2017-04" db="EMBL/GenBank/DDBJ databases">
        <authorList>
            <person name="Varghese N."/>
            <person name="Submissions S."/>
        </authorList>
    </citation>
    <scope>NUCLEOTIDE SEQUENCE [LARGE SCALE GENOMIC DNA]</scope>
    <source>
        <strain evidence="2">VKM Ac-2510</strain>
    </source>
</reference>
<evidence type="ECO:0000313" key="2">
    <source>
        <dbReference type="Proteomes" id="UP000193244"/>
    </source>
</evidence>
<proteinExistence type="predicted"/>
<dbReference type="NCBIfam" id="TIGR04089">
    <property type="entry name" value="exp_by_SipW_III"/>
    <property type="match status" value="1"/>
</dbReference>